<evidence type="ECO:0000256" key="1">
    <source>
        <dbReference type="SAM" id="MobiDB-lite"/>
    </source>
</evidence>
<evidence type="ECO:0008006" key="5">
    <source>
        <dbReference type="Google" id="ProtNLM"/>
    </source>
</evidence>
<name>A0ABY7UJI4_9CORY</name>
<feature type="compositionally biased region" description="Low complexity" evidence="1">
    <location>
        <begin position="136"/>
        <end position="163"/>
    </location>
</feature>
<keyword evidence="2" id="KW-0812">Transmembrane</keyword>
<dbReference type="RefSeq" id="WP_042405243.1">
    <property type="nucleotide sequence ID" value="NZ_CBYN010000010.1"/>
</dbReference>
<dbReference type="Proteomes" id="UP001218071">
    <property type="component" value="Chromosome"/>
</dbReference>
<proteinExistence type="predicted"/>
<accession>A0ABY7UJI4</accession>
<gene>
    <name evidence="3" type="ORF">CJEDD_02235</name>
</gene>
<evidence type="ECO:0000313" key="3">
    <source>
        <dbReference type="EMBL" id="WCZ38070.1"/>
    </source>
</evidence>
<feature type="transmembrane region" description="Helical" evidence="2">
    <location>
        <begin position="105"/>
        <end position="127"/>
    </location>
</feature>
<sequence length="308" mass="32230">MTALRITATDASTVITGAANVHRFDAPSSREIAGTVRAALGPDPAGAEVHIAADERRLRELADLLAGYDIALTTETLGPEPDPVPPTDSFPAVSAAAREPRRGTWVLVAVVAVVAVVCAVVIVRLVGGRGGGEPDAPVAAPSAPESVSESVPVSTSVSTSGAPEVTSIREQPPATVRLERDGLSVELPAGFALEADDGTWRATGEDPDFRLHIAVERLYALPARTMAEQLLADIEADPEVELVDTDGVAVTYLERAGDGSQSLWRTWPEGANQLFVGCHSRREPTTVQRATCRMAMESAQFKGAGVGP</sequence>
<protein>
    <recommendedName>
        <fullName evidence="5">Type VII secretion-associated protein</fullName>
    </recommendedName>
</protein>
<keyword evidence="2" id="KW-0472">Membrane</keyword>
<dbReference type="EMBL" id="CP063194">
    <property type="protein sequence ID" value="WCZ38070.1"/>
    <property type="molecule type" value="Genomic_DNA"/>
</dbReference>
<dbReference type="NCBIfam" id="TIGR03931">
    <property type="entry name" value="T7SS_Rv3446c"/>
    <property type="match status" value="1"/>
</dbReference>
<feature type="region of interest" description="Disordered" evidence="1">
    <location>
        <begin position="132"/>
        <end position="173"/>
    </location>
</feature>
<dbReference type="InterPro" id="IPR023840">
    <property type="entry name" value="T7SS_Rv3446c"/>
</dbReference>
<keyword evidence="4" id="KW-1185">Reference proteome</keyword>
<evidence type="ECO:0000313" key="4">
    <source>
        <dbReference type="Proteomes" id="UP001218071"/>
    </source>
</evidence>
<organism evidence="3 4">
    <name type="scientific">Corynebacterium jeddahense</name>
    <dbReference type="NCBI Taxonomy" id="1414719"/>
    <lineage>
        <taxon>Bacteria</taxon>
        <taxon>Bacillati</taxon>
        <taxon>Actinomycetota</taxon>
        <taxon>Actinomycetes</taxon>
        <taxon>Mycobacteriales</taxon>
        <taxon>Corynebacteriaceae</taxon>
        <taxon>Corynebacterium</taxon>
    </lineage>
</organism>
<reference evidence="3 4" key="1">
    <citation type="submission" date="2020-10" db="EMBL/GenBank/DDBJ databases">
        <title>Complete genome sequence of Corynebacterium jeddahense DSM 45997, type strain of Corynebacterium jeddahense.</title>
        <authorList>
            <person name="Busche T."/>
            <person name="Kalinowski J."/>
            <person name="Ruckert C."/>
        </authorList>
    </citation>
    <scope>NUCLEOTIDE SEQUENCE [LARGE SCALE GENOMIC DNA]</scope>
    <source>
        <strain evidence="3 4">DSM 45997</strain>
    </source>
</reference>
<keyword evidence="2" id="KW-1133">Transmembrane helix</keyword>
<evidence type="ECO:0000256" key="2">
    <source>
        <dbReference type="SAM" id="Phobius"/>
    </source>
</evidence>